<dbReference type="EMBL" id="JAMZMK010005552">
    <property type="protein sequence ID" value="KAI7753083.1"/>
    <property type="molecule type" value="Genomic_DNA"/>
</dbReference>
<dbReference type="Proteomes" id="UP001206925">
    <property type="component" value="Unassembled WGS sequence"/>
</dbReference>
<organism evidence="2 3">
    <name type="scientific">Ambrosia artemisiifolia</name>
    <name type="common">Common ragweed</name>
    <dbReference type="NCBI Taxonomy" id="4212"/>
    <lineage>
        <taxon>Eukaryota</taxon>
        <taxon>Viridiplantae</taxon>
        <taxon>Streptophyta</taxon>
        <taxon>Embryophyta</taxon>
        <taxon>Tracheophyta</taxon>
        <taxon>Spermatophyta</taxon>
        <taxon>Magnoliopsida</taxon>
        <taxon>eudicotyledons</taxon>
        <taxon>Gunneridae</taxon>
        <taxon>Pentapetalae</taxon>
        <taxon>asterids</taxon>
        <taxon>campanulids</taxon>
        <taxon>Asterales</taxon>
        <taxon>Asteraceae</taxon>
        <taxon>Asteroideae</taxon>
        <taxon>Heliantheae alliance</taxon>
        <taxon>Heliantheae</taxon>
        <taxon>Ambrosia</taxon>
    </lineage>
</organism>
<keyword evidence="3" id="KW-1185">Reference proteome</keyword>
<feature type="region of interest" description="Disordered" evidence="1">
    <location>
        <begin position="64"/>
        <end position="83"/>
    </location>
</feature>
<evidence type="ECO:0000313" key="3">
    <source>
        <dbReference type="Proteomes" id="UP001206925"/>
    </source>
</evidence>
<name>A0AAD5D2Q3_AMBAR</name>
<evidence type="ECO:0000313" key="2">
    <source>
        <dbReference type="EMBL" id="KAI7753083.1"/>
    </source>
</evidence>
<evidence type="ECO:0000256" key="1">
    <source>
        <dbReference type="SAM" id="MobiDB-lite"/>
    </source>
</evidence>
<comment type="caution">
    <text evidence="2">The sequence shown here is derived from an EMBL/GenBank/DDBJ whole genome shotgun (WGS) entry which is preliminary data.</text>
</comment>
<gene>
    <name evidence="2" type="ORF">M8C21_011652</name>
</gene>
<reference evidence="2" key="1">
    <citation type="submission" date="2022-06" db="EMBL/GenBank/DDBJ databases">
        <title>Uncovering the hologenomic basis of an extraordinary plant invasion.</title>
        <authorList>
            <person name="Bieker V.C."/>
            <person name="Martin M.D."/>
            <person name="Gilbert T."/>
            <person name="Hodgins K."/>
            <person name="Battlay P."/>
            <person name="Petersen B."/>
            <person name="Wilson J."/>
        </authorList>
    </citation>
    <scope>NUCLEOTIDE SEQUENCE</scope>
    <source>
        <strain evidence="2">AA19_3_7</strain>
        <tissue evidence="2">Leaf</tissue>
    </source>
</reference>
<proteinExistence type="predicted"/>
<sequence>MASIHAASFTSVMRQNANHSGFSRISKTVFLPVFDVTADTPNLCKKEAHPSCIKVPRATLTFDPPSTNVEKTKQRKSTVDPTAPEFLPLPSFEQCFPQSTKEYR</sequence>
<accession>A0AAD5D2Q3</accession>
<protein>
    <submittedName>
        <fullName evidence="2">Uncharacterized protein</fullName>
    </submittedName>
</protein>
<dbReference type="AlphaFoldDB" id="A0AAD5D2Q3"/>